<evidence type="ECO:0000313" key="3">
    <source>
        <dbReference type="Proteomes" id="UP000320858"/>
    </source>
</evidence>
<accession>A0AA94V9P5</accession>
<feature type="coiled-coil region" evidence="1">
    <location>
        <begin position="15"/>
        <end position="74"/>
    </location>
</feature>
<evidence type="ECO:0000313" key="2">
    <source>
        <dbReference type="EMBL" id="TRA85484.1"/>
    </source>
</evidence>
<sequence>MRNIITSGDKHNHIVEDLIKRIAELEAALALEKYNVEFLKNQGRKSRGKTKGIMQRYSQARNHLGQALDRAERAERVVEFNGLAGW</sequence>
<organism evidence="2 3">
    <name type="scientific">Rhizobium rhizogenes</name>
    <name type="common">Agrobacterium rhizogenes</name>
    <dbReference type="NCBI Taxonomy" id="359"/>
    <lineage>
        <taxon>Bacteria</taxon>
        <taxon>Pseudomonadati</taxon>
        <taxon>Pseudomonadota</taxon>
        <taxon>Alphaproteobacteria</taxon>
        <taxon>Hyphomicrobiales</taxon>
        <taxon>Rhizobiaceae</taxon>
        <taxon>Rhizobium/Agrobacterium group</taxon>
        <taxon>Rhizobium</taxon>
    </lineage>
</organism>
<comment type="caution">
    <text evidence="2">The sequence shown here is derived from an EMBL/GenBank/DDBJ whole genome shotgun (WGS) entry which is preliminary data.</text>
</comment>
<dbReference type="EMBL" id="SGOB01000007">
    <property type="protein sequence ID" value="TRA85484.1"/>
    <property type="molecule type" value="Genomic_DNA"/>
</dbReference>
<dbReference type="Proteomes" id="UP000320858">
    <property type="component" value="Unassembled WGS sequence"/>
</dbReference>
<name>A0AA94V9P5_RHIRH</name>
<dbReference type="RefSeq" id="WP_142851588.1">
    <property type="nucleotide sequence ID" value="NZ_SGOB01000007.1"/>
</dbReference>
<proteinExistence type="predicted"/>
<gene>
    <name evidence="2" type="ORF">EXN24_23670</name>
</gene>
<dbReference type="AlphaFoldDB" id="A0AA94V9P5"/>
<protein>
    <submittedName>
        <fullName evidence="2">Uncharacterized protein</fullName>
    </submittedName>
</protein>
<keyword evidence="1" id="KW-0175">Coiled coil</keyword>
<evidence type="ECO:0000256" key="1">
    <source>
        <dbReference type="SAM" id="Coils"/>
    </source>
</evidence>
<reference evidence="2 3" key="1">
    <citation type="journal article" date="2019" name="Appl. Microbiol. Biotechnol.">
        <title>Differential efficiency of wild type rhizogenic strains for rol gene transformation of plants.</title>
        <authorList>
            <person name="Desmet S."/>
            <person name="De Keyser E."/>
            <person name="Van Vaerenbergh J."/>
            <person name="Baeyen S."/>
            <person name="Van Huylenbroeck J."/>
            <person name="Geelen D."/>
            <person name="Dhooghe E."/>
        </authorList>
    </citation>
    <scope>NUCLEOTIDE SEQUENCE [LARGE SCALE GENOMIC DNA]</scope>
    <source>
        <strain evidence="2 3">B 4.1</strain>
    </source>
</reference>